<evidence type="ECO:0000313" key="7">
    <source>
        <dbReference type="EMBL" id="PZR11143.1"/>
    </source>
</evidence>
<feature type="domain" description="Fatty acid hydroxylase" evidence="6">
    <location>
        <begin position="102"/>
        <end position="236"/>
    </location>
</feature>
<feature type="transmembrane region" description="Helical" evidence="5">
    <location>
        <begin position="95"/>
        <end position="113"/>
    </location>
</feature>
<gene>
    <name evidence="7" type="ORF">DI536_18580</name>
</gene>
<evidence type="ECO:0000256" key="4">
    <source>
        <dbReference type="ARBA" id="ARBA00023136"/>
    </source>
</evidence>
<sequence>MNALLALVPAFIGQAVAYFTVVGLVWWVVWRLLASRLAARKLPAPVSTSRAQLVHELKYSLVTLAFATLGMLVVDALTSRGWAHLSADRSEFSTWQLVLTFVGLLLLNDLWFYGVHRLLHTPWAFKHVHAVHHRSVEVTPFSSYSFHPLEGVLLGAWIYPVALMVPLYLPMLGALQVIGLANNVMSHLGYELWPAWLLKVPGLRWINSATFHSMHHTQVNGNYGLVLRVWDRLFGTALPGYEEAFVARRPR</sequence>
<evidence type="ECO:0000259" key="6">
    <source>
        <dbReference type="Pfam" id="PF04116"/>
    </source>
</evidence>
<reference evidence="7 8" key="1">
    <citation type="submission" date="2017-08" db="EMBL/GenBank/DDBJ databases">
        <title>Infants hospitalized years apart are colonized by the same room-sourced microbial strains.</title>
        <authorList>
            <person name="Brooks B."/>
            <person name="Olm M.R."/>
            <person name="Firek B.A."/>
            <person name="Baker R."/>
            <person name="Thomas B.C."/>
            <person name="Morowitz M.J."/>
            <person name="Banfield J.F."/>
        </authorList>
    </citation>
    <scope>NUCLEOTIDE SEQUENCE [LARGE SCALE GENOMIC DNA]</scope>
    <source>
        <strain evidence="7">S2_003_000_R2_14</strain>
    </source>
</reference>
<evidence type="ECO:0000256" key="1">
    <source>
        <dbReference type="ARBA" id="ARBA00004370"/>
    </source>
</evidence>
<dbReference type="Proteomes" id="UP000249061">
    <property type="component" value="Unassembled WGS sequence"/>
</dbReference>
<dbReference type="Pfam" id="PF04116">
    <property type="entry name" value="FA_hydroxylase"/>
    <property type="match status" value="1"/>
</dbReference>
<dbReference type="GO" id="GO:0008610">
    <property type="term" value="P:lipid biosynthetic process"/>
    <property type="evidence" value="ECO:0007669"/>
    <property type="project" value="InterPro"/>
</dbReference>
<proteinExistence type="predicted"/>
<organism evidence="7 8">
    <name type="scientific">Archangium gephyra</name>
    <dbReference type="NCBI Taxonomy" id="48"/>
    <lineage>
        <taxon>Bacteria</taxon>
        <taxon>Pseudomonadati</taxon>
        <taxon>Myxococcota</taxon>
        <taxon>Myxococcia</taxon>
        <taxon>Myxococcales</taxon>
        <taxon>Cystobacterineae</taxon>
        <taxon>Archangiaceae</taxon>
        <taxon>Archangium</taxon>
    </lineage>
</organism>
<keyword evidence="3 5" id="KW-1133">Transmembrane helix</keyword>
<evidence type="ECO:0000313" key="8">
    <source>
        <dbReference type="Proteomes" id="UP000249061"/>
    </source>
</evidence>
<dbReference type="AlphaFoldDB" id="A0A2W5TD73"/>
<dbReference type="GO" id="GO:0016491">
    <property type="term" value="F:oxidoreductase activity"/>
    <property type="evidence" value="ECO:0007669"/>
    <property type="project" value="InterPro"/>
</dbReference>
<dbReference type="GO" id="GO:0016020">
    <property type="term" value="C:membrane"/>
    <property type="evidence" value="ECO:0007669"/>
    <property type="project" value="UniProtKB-SubCell"/>
</dbReference>
<dbReference type="InterPro" id="IPR050307">
    <property type="entry name" value="Sterol_Desaturase_Related"/>
</dbReference>
<dbReference type="PANTHER" id="PTHR11863">
    <property type="entry name" value="STEROL DESATURASE"/>
    <property type="match status" value="1"/>
</dbReference>
<name>A0A2W5TD73_9BACT</name>
<keyword evidence="2 5" id="KW-0812">Transmembrane</keyword>
<evidence type="ECO:0000256" key="3">
    <source>
        <dbReference type="ARBA" id="ARBA00022989"/>
    </source>
</evidence>
<dbReference type="EMBL" id="QFQP01000015">
    <property type="protein sequence ID" value="PZR11143.1"/>
    <property type="molecule type" value="Genomic_DNA"/>
</dbReference>
<dbReference type="GO" id="GO:0005506">
    <property type="term" value="F:iron ion binding"/>
    <property type="evidence" value="ECO:0007669"/>
    <property type="project" value="InterPro"/>
</dbReference>
<evidence type="ECO:0000256" key="5">
    <source>
        <dbReference type="SAM" id="Phobius"/>
    </source>
</evidence>
<dbReference type="InterPro" id="IPR006694">
    <property type="entry name" value="Fatty_acid_hydroxylase"/>
</dbReference>
<comment type="subcellular location">
    <subcellularLocation>
        <location evidence="1">Membrane</location>
    </subcellularLocation>
</comment>
<comment type="caution">
    <text evidence="7">The sequence shown here is derived from an EMBL/GenBank/DDBJ whole genome shotgun (WGS) entry which is preliminary data.</text>
</comment>
<feature type="transmembrane region" description="Helical" evidence="5">
    <location>
        <begin position="59"/>
        <end position="83"/>
    </location>
</feature>
<evidence type="ECO:0000256" key="2">
    <source>
        <dbReference type="ARBA" id="ARBA00022692"/>
    </source>
</evidence>
<accession>A0A2W5TD73</accession>
<feature type="transmembrane region" description="Helical" evidence="5">
    <location>
        <begin position="157"/>
        <end position="181"/>
    </location>
</feature>
<keyword evidence="4 5" id="KW-0472">Membrane</keyword>
<protein>
    <recommendedName>
        <fullName evidence="6">Fatty acid hydroxylase domain-containing protein</fullName>
    </recommendedName>
</protein>